<organism evidence="1 2">
    <name type="scientific">Collichthys lucidus</name>
    <name type="common">Big head croaker</name>
    <name type="synonym">Sciaena lucida</name>
    <dbReference type="NCBI Taxonomy" id="240159"/>
    <lineage>
        <taxon>Eukaryota</taxon>
        <taxon>Metazoa</taxon>
        <taxon>Chordata</taxon>
        <taxon>Craniata</taxon>
        <taxon>Vertebrata</taxon>
        <taxon>Euteleostomi</taxon>
        <taxon>Actinopterygii</taxon>
        <taxon>Neopterygii</taxon>
        <taxon>Teleostei</taxon>
        <taxon>Neoteleostei</taxon>
        <taxon>Acanthomorphata</taxon>
        <taxon>Eupercaria</taxon>
        <taxon>Sciaenidae</taxon>
        <taxon>Collichthys</taxon>
    </lineage>
</organism>
<keyword evidence="2" id="KW-1185">Reference proteome</keyword>
<gene>
    <name evidence="1" type="ORF">D9C73_012218</name>
</gene>
<evidence type="ECO:0000313" key="2">
    <source>
        <dbReference type="Proteomes" id="UP000298787"/>
    </source>
</evidence>
<dbReference type="EMBL" id="CM014088">
    <property type="protein sequence ID" value="TKS78954.1"/>
    <property type="molecule type" value="Genomic_DNA"/>
</dbReference>
<reference evidence="1 2" key="1">
    <citation type="submission" date="2019-01" db="EMBL/GenBank/DDBJ databases">
        <title>Genome Assembly of Collichthys lucidus.</title>
        <authorList>
            <person name="Cai M."/>
            <person name="Xiao S."/>
        </authorList>
    </citation>
    <scope>NUCLEOTIDE SEQUENCE [LARGE SCALE GENOMIC DNA]</scope>
    <source>
        <strain evidence="1">JT15FE1705JMU</strain>
        <tissue evidence="1">Muscle</tissue>
    </source>
</reference>
<accession>A0A4U5UUQ5</accession>
<dbReference type="Proteomes" id="UP000298787">
    <property type="component" value="Chromosome 11"/>
</dbReference>
<sequence length="143" mass="14961">MCIFRTLAHIPQIPKGDRGENWTRGLQRLNAVTHRETLPVLKGCVNLTLGDIGSHDGEASTPRKPAPTHGRALAVYTESAGQQGRGAGCYQASQMARSSLGLEARTGANPLAKLVTVAADRSSVGSSFTTITTTAATTPSSKC</sequence>
<name>A0A4U5UUQ5_COLLU</name>
<proteinExistence type="predicted"/>
<dbReference type="AlphaFoldDB" id="A0A4U5UUQ5"/>
<evidence type="ECO:0000313" key="1">
    <source>
        <dbReference type="EMBL" id="TKS78954.1"/>
    </source>
</evidence>
<protein>
    <submittedName>
        <fullName evidence="1">Uncharacterized protein</fullName>
    </submittedName>
</protein>